<dbReference type="OrthoDB" id="443402at2759"/>
<gene>
    <name evidence="1" type="ORF">ATNIH1004_011477</name>
</gene>
<protein>
    <submittedName>
        <fullName evidence="1">Uncharacterized protein</fullName>
    </submittedName>
</protein>
<dbReference type="Proteomes" id="UP000324241">
    <property type="component" value="Unassembled WGS sequence"/>
</dbReference>
<sequence>MSHRRRTIRQFMWKDKQSIIENITAKAQTNRDTMRENCTIDWSLLVDLERFFKHMLEGVNPIYHEKMAAFLIIECNAKQPFHFLVYSMHEQEINIDDLSMRDVEVGCESDLSPVYPSHSARPSTHRRDEYLSVKVKPVFLVNLFTSRVFVATQKGIPQYASDALEDSPIPATDLLNDLESQLQLPLEGGEILPELKLISAEVRQHLSKTLKKSLHYFDDLNEPPLSVAFGLPKLTPGHVQIVSDLLESGHDPETGQIAKSSSLWETLFGECASEKKPLSDSTMRSKVDYFPVSSLQWTHKH</sequence>
<comment type="caution">
    <text evidence="1">The sequence shown here is derived from an EMBL/GenBank/DDBJ whole genome shotgun (WGS) entry which is preliminary data.</text>
</comment>
<evidence type="ECO:0000313" key="1">
    <source>
        <dbReference type="EMBL" id="KAA8642532.1"/>
    </source>
</evidence>
<dbReference type="RefSeq" id="XP_033421894.1">
    <property type="nucleotide sequence ID" value="XM_033576039.1"/>
</dbReference>
<organism evidence="1 2">
    <name type="scientific">Aspergillus tanneri</name>
    <dbReference type="NCBI Taxonomy" id="1220188"/>
    <lineage>
        <taxon>Eukaryota</taxon>
        <taxon>Fungi</taxon>
        <taxon>Dikarya</taxon>
        <taxon>Ascomycota</taxon>
        <taxon>Pezizomycotina</taxon>
        <taxon>Eurotiomycetes</taxon>
        <taxon>Eurotiomycetidae</taxon>
        <taxon>Eurotiales</taxon>
        <taxon>Aspergillaceae</taxon>
        <taxon>Aspergillus</taxon>
        <taxon>Aspergillus subgen. Circumdati</taxon>
    </lineage>
</organism>
<dbReference type="AlphaFoldDB" id="A0A5M9M641"/>
<proteinExistence type="predicted"/>
<evidence type="ECO:0000313" key="2">
    <source>
        <dbReference type="Proteomes" id="UP000324241"/>
    </source>
</evidence>
<dbReference type="GeneID" id="54334178"/>
<accession>A0A5M9M641</accession>
<name>A0A5M9M641_9EURO</name>
<reference evidence="1 2" key="1">
    <citation type="submission" date="2019-08" db="EMBL/GenBank/DDBJ databases">
        <title>The genome sequence of a newly discovered highly antifungal drug resistant Aspergillus species, Aspergillus tanneri NIH 1004.</title>
        <authorList>
            <person name="Mounaud S."/>
            <person name="Singh I."/>
            <person name="Joardar V."/>
            <person name="Pakala S."/>
            <person name="Pakala S."/>
            <person name="Venepally P."/>
            <person name="Chung J.K."/>
            <person name="Losada L."/>
            <person name="Nierman W.C."/>
        </authorList>
    </citation>
    <scope>NUCLEOTIDE SEQUENCE [LARGE SCALE GENOMIC DNA]</scope>
    <source>
        <strain evidence="1 2">NIH1004</strain>
    </source>
</reference>
<dbReference type="EMBL" id="QUQM01000008">
    <property type="protein sequence ID" value="KAA8642532.1"/>
    <property type="molecule type" value="Genomic_DNA"/>
</dbReference>